<dbReference type="Pfam" id="PF13426">
    <property type="entry name" value="PAS_9"/>
    <property type="match status" value="1"/>
</dbReference>
<dbReference type="NCBIfam" id="TIGR00229">
    <property type="entry name" value="sensory_box"/>
    <property type="match status" value="3"/>
</dbReference>
<evidence type="ECO:0000259" key="4">
    <source>
        <dbReference type="PROSITE" id="PS50883"/>
    </source>
</evidence>
<gene>
    <name evidence="6" type="ORF">D6C00_04485</name>
</gene>
<evidence type="ECO:0000259" key="2">
    <source>
        <dbReference type="PROSITE" id="PS50112"/>
    </source>
</evidence>
<dbReference type="SMART" id="SM00091">
    <property type="entry name" value="PAS"/>
    <property type="match status" value="3"/>
</dbReference>
<protein>
    <submittedName>
        <fullName evidence="6">EAL domain-containing protein</fullName>
    </submittedName>
</protein>
<dbReference type="SUPFAM" id="SSF141868">
    <property type="entry name" value="EAL domain-like"/>
    <property type="match status" value="1"/>
</dbReference>
<dbReference type="InterPro" id="IPR001633">
    <property type="entry name" value="EAL_dom"/>
</dbReference>
<comment type="caution">
    <text evidence="6">The sequence shown here is derived from an EMBL/GenBank/DDBJ whole genome shotgun (WGS) entry which is preliminary data.</text>
</comment>
<dbReference type="SUPFAM" id="SSF55785">
    <property type="entry name" value="PYP-like sensor domain (PAS domain)"/>
    <property type="match status" value="4"/>
</dbReference>
<proteinExistence type="predicted"/>
<dbReference type="SMART" id="SM00052">
    <property type="entry name" value="EAL"/>
    <property type="match status" value="1"/>
</dbReference>
<dbReference type="InterPro" id="IPR000014">
    <property type="entry name" value="PAS"/>
</dbReference>
<keyword evidence="7" id="KW-1185">Reference proteome</keyword>
<dbReference type="Gene3D" id="3.30.450.20">
    <property type="entry name" value="PAS domain"/>
    <property type="match status" value="4"/>
</dbReference>
<dbReference type="PROSITE" id="PS50113">
    <property type="entry name" value="PAC"/>
    <property type="match status" value="3"/>
</dbReference>
<dbReference type="EMBL" id="QZMU01000001">
    <property type="protein sequence ID" value="RRQ21277.1"/>
    <property type="molecule type" value="Genomic_DNA"/>
</dbReference>
<dbReference type="AlphaFoldDB" id="A0A426QHQ0"/>
<dbReference type="CDD" id="cd01948">
    <property type="entry name" value="EAL"/>
    <property type="match status" value="1"/>
</dbReference>
<feature type="domain" description="EAL" evidence="4">
    <location>
        <begin position="722"/>
        <end position="976"/>
    </location>
</feature>
<dbReference type="Pfam" id="PF08448">
    <property type="entry name" value="PAS_4"/>
    <property type="match status" value="1"/>
</dbReference>
<feature type="domain" description="PAC" evidence="3">
    <location>
        <begin position="108"/>
        <end position="160"/>
    </location>
</feature>
<dbReference type="InterPro" id="IPR035965">
    <property type="entry name" value="PAS-like_dom_sf"/>
</dbReference>
<evidence type="ECO:0000313" key="7">
    <source>
        <dbReference type="Proteomes" id="UP000287798"/>
    </source>
</evidence>
<dbReference type="Gene3D" id="3.30.70.270">
    <property type="match status" value="1"/>
</dbReference>
<dbReference type="Proteomes" id="UP000287798">
    <property type="component" value="Unassembled WGS sequence"/>
</dbReference>
<dbReference type="PANTHER" id="PTHR44757:SF4">
    <property type="entry name" value="DIGUANYLATE CYCLASE DGCE-RELATED"/>
    <property type="match status" value="1"/>
</dbReference>
<dbReference type="InterPro" id="IPR013656">
    <property type="entry name" value="PAS_4"/>
</dbReference>
<feature type="domain" description="PAS" evidence="2">
    <location>
        <begin position="290"/>
        <end position="343"/>
    </location>
</feature>
<name>A0A426QHQ0_9GAMM</name>
<dbReference type="Gene3D" id="2.10.70.100">
    <property type="match status" value="2"/>
</dbReference>
<dbReference type="PROSITE" id="PS50112">
    <property type="entry name" value="PAS"/>
    <property type="match status" value="3"/>
</dbReference>
<accession>A0A426QHQ0</accession>
<dbReference type="Pfam" id="PF00990">
    <property type="entry name" value="GGDEF"/>
    <property type="match status" value="1"/>
</dbReference>
<dbReference type="InterPro" id="IPR029787">
    <property type="entry name" value="Nucleotide_cyclase"/>
</dbReference>
<feature type="domain" description="PAS" evidence="2">
    <location>
        <begin position="416"/>
        <end position="468"/>
    </location>
</feature>
<evidence type="ECO:0000256" key="1">
    <source>
        <dbReference type="ARBA" id="ARBA00001946"/>
    </source>
</evidence>
<organism evidence="6 7">
    <name type="scientific">Thiohalobacter thiocyanaticus</name>
    <dbReference type="NCBI Taxonomy" id="585455"/>
    <lineage>
        <taxon>Bacteria</taxon>
        <taxon>Pseudomonadati</taxon>
        <taxon>Pseudomonadota</taxon>
        <taxon>Gammaproteobacteria</taxon>
        <taxon>Thiohalobacterales</taxon>
        <taxon>Thiohalobacteraceae</taxon>
        <taxon>Thiohalobacter</taxon>
    </lineage>
</organism>
<dbReference type="SMART" id="SM00086">
    <property type="entry name" value="PAC"/>
    <property type="match status" value="3"/>
</dbReference>
<dbReference type="InterPro" id="IPR013655">
    <property type="entry name" value="PAS_fold_3"/>
</dbReference>
<dbReference type="PANTHER" id="PTHR44757">
    <property type="entry name" value="DIGUANYLATE CYCLASE DGCP"/>
    <property type="match status" value="1"/>
</dbReference>
<dbReference type="InterPro" id="IPR035919">
    <property type="entry name" value="EAL_sf"/>
</dbReference>
<evidence type="ECO:0000313" key="6">
    <source>
        <dbReference type="EMBL" id="RRQ21277.1"/>
    </source>
</evidence>
<sequence length="976" mass="108493">MAGCRPASPNTGPAVSRAGIEPMMIESESVPQPLSALADSALDPALAAAHIQTWDWELDSSRMRWSGDDGTRPAPPHYQAFLSRIHPADRQRVVDEIESVLAGDSATLHVEYRSLPETGTPRCYLLAGSLIRDRQGRVERMAGLRQDITEYHDAIARLRRSEQRHSEAEALVHMGSWELDIRTGMAAWSEEEYRLLGYTPGRVSASYQKFLDAVHPEDRAAVVLEIERALQGDVKLYRVEHRVRLDGGGERHVLQQGRVGFDADGRPARLIGTTLDITDRVLAEKALQDSHAQWDHIMDFFQDAVYVVDLDDRIVRANRAFYELTGLTPETALGRSIMEIMHPHGEPVPCPVCRARQAREDTLVTMEADHPDNPVGRPIEIMVRMIRGTDAKVGAILMALRDLTRTRETEDELRRLNAHIRVLMESAGEGIYGVNREGQCTFINNAALRMLGLEREQVIGHPIQDLIHCTGGDAQPASASESLVFSVMTSGRGERADGELLRRSDGECFPVEYSAYPTTESDRVTGAVVVFRDVTEARELNRRMDYLATHDALTGLVNRHAFEQRLRMALDSSHRHGNEHVLCYLDLDQFKVVNDTCGHVAGDELLRQLSTLLHDRIRHTDMLGRLGGDEFGVLLENCQVEEALRIAQELARTVQEFRFIWENKSFTLGVSIGVAGIDRSTRDVGSALAQADAACYMAKEAGRNRIHLYQRDDVEMVQRHGEMQWVARLQEALAEDHFCLRYQLIEPAGGGNGALHCEMLVCLCNRGAEMIPPGAFLPAAERYNLMPAIDRWVVGAVLDWLQASPGELSRLALCSINLSGTSLSDEDFHGFLIRRIRESGLPADKLCFEITETAAVTNLSAAIRLIRELKKLGCRFALDDFGSGMSSFGYLKELPVDYLKIDGAFVKDILSDPVDRAMVTAIRDIGHVMGIGTIAEFVESDAIREVLQEIGVDYVQGYGIARPRLLPAPGEPLSPA</sequence>
<feature type="domain" description="PAC" evidence="3">
    <location>
        <begin position="237"/>
        <end position="289"/>
    </location>
</feature>
<dbReference type="FunFam" id="3.30.70.270:FF:000001">
    <property type="entry name" value="Diguanylate cyclase domain protein"/>
    <property type="match status" value="1"/>
</dbReference>
<evidence type="ECO:0000259" key="5">
    <source>
        <dbReference type="PROSITE" id="PS50887"/>
    </source>
</evidence>
<evidence type="ECO:0000259" key="3">
    <source>
        <dbReference type="PROSITE" id="PS50113"/>
    </source>
</evidence>
<reference evidence="6 7" key="1">
    <citation type="journal article" date="2010" name="Int. J. Syst. Evol. Microbiol.">
        <title>Thiohalobacter thiocyanaticus gen. nov., sp. nov., a moderately halophilic, sulfur-oxidizing gammaproteobacterium from hypersaline lakes, that utilizes thiocyanate.</title>
        <authorList>
            <person name="Sorokin D.Y."/>
            <person name="Kovaleva O.L."/>
            <person name="Tourova T.P."/>
            <person name="Muyzer G."/>
        </authorList>
    </citation>
    <scope>NUCLEOTIDE SEQUENCE [LARGE SCALE GENOMIC DNA]</scope>
    <source>
        <strain evidence="6 7">Hrh1</strain>
    </source>
</reference>
<feature type="domain" description="PAC" evidence="3">
    <location>
        <begin position="494"/>
        <end position="546"/>
    </location>
</feature>
<dbReference type="CDD" id="cd01949">
    <property type="entry name" value="GGDEF"/>
    <property type="match status" value="1"/>
</dbReference>
<feature type="domain" description="GGDEF" evidence="5">
    <location>
        <begin position="578"/>
        <end position="711"/>
    </location>
</feature>
<dbReference type="SUPFAM" id="SSF55073">
    <property type="entry name" value="Nucleotide cyclase"/>
    <property type="match status" value="1"/>
</dbReference>
<dbReference type="InterPro" id="IPR001610">
    <property type="entry name" value="PAC"/>
</dbReference>
<dbReference type="InterPro" id="IPR043128">
    <property type="entry name" value="Rev_trsase/Diguanyl_cyclase"/>
</dbReference>
<dbReference type="InterPro" id="IPR000700">
    <property type="entry name" value="PAS-assoc_C"/>
</dbReference>
<dbReference type="InterPro" id="IPR000160">
    <property type="entry name" value="GGDEF_dom"/>
</dbReference>
<feature type="domain" description="PAS" evidence="2">
    <location>
        <begin position="179"/>
        <end position="233"/>
    </location>
</feature>
<dbReference type="Gene3D" id="3.20.20.450">
    <property type="entry name" value="EAL domain"/>
    <property type="match status" value="1"/>
</dbReference>
<dbReference type="PROSITE" id="PS50887">
    <property type="entry name" value="GGDEF"/>
    <property type="match status" value="1"/>
</dbReference>
<dbReference type="SMART" id="SM00267">
    <property type="entry name" value="GGDEF"/>
    <property type="match status" value="1"/>
</dbReference>
<dbReference type="GO" id="GO:0003824">
    <property type="term" value="F:catalytic activity"/>
    <property type="evidence" value="ECO:0007669"/>
    <property type="project" value="UniProtKB-ARBA"/>
</dbReference>
<dbReference type="CDD" id="cd00130">
    <property type="entry name" value="PAS"/>
    <property type="match status" value="3"/>
</dbReference>
<dbReference type="InterPro" id="IPR052155">
    <property type="entry name" value="Biofilm_reg_signaling"/>
</dbReference>
<dbReference type="Pfam" id="PF08447">
    <property type="entry name" value="PAS_3"/>
    <property type="match status" value="2"/>
</dbReference>
<dbReference type="Pfam" id="PF00563">
    <property type="entry name" value="EAL"/>
    <property type="match status" value="1"/>
</dbReference>
<dbReference type="PROSITE" id="PS50883">
    <property type="entry name" value="EAL"/>
    <property type="match status" value="1"/>
</dbReference>
<comment type="cofactor">
    <cofactor evidence="1">
        <name>Mg(2+)</name>
        <dbReference type="ChEBI" id="CHEBI:18420"/>
    </cofactor>
</comment>
<dbReference type="NCBIfam" id="TIGR00254">
    <property type="entry name" value="GGDEF"/>
    <property type="match status" value="1"/>
</dbReference>